<dbReference type="PANTHER" id="PTHR24020:SF84">
    <property type="entry name" value="VWFA DOMAIN-CONTAINING PROTEIN"/>
    <property type="match status" value="1"/>
</dbReference>
<evidence type="ECO:0000256" key="5">
    <source>
        <dbReference type="ARBA" id="ARBA00023157"/>
    </source>
</evidence>
<keyword evidence="10" id="KW-1185">Reference proteome</keyword>
<dbReference type="EMBL" id="RQTK01000093">
    <property type="protein sequence ID" value="RUS88078.1"/>
    <property type="molecule type" value="Genomic_DNA"/>
</dbReference>
<dbReference type="PROSITE" id="PS50234">
    <property type="entry name" value="VWFA"/>
    <property type="match status" value="1"/>
</dbReference>
<dbReference type="InterPro" id="IPR050525">
    <property type="entry name" value="ECM_Assembly_Org"/>
</dbReference>
<dbReference type="AlphaFoldDB" id="A0A3S1A182"/>
<dbReference type="STRING" id="188477.A0A3S1A182"/>
<evidence type="ECO:0000313" key="10">
    <source>
        <dbReference type="Proteomes" id="UP000271974"/>
    </source>
</evidence>
<evidence type="ECO:0000256" key="3">
    <source>
        <dbReference type="ARBA" id="ARBA00022729"/>
    </source>
</evidence>
<dbReference type="SMART" id="SM00209">
    <property type="entry name" value="TSP1"/>
    <property type="match status" value="1"/>
</dbReference>
<keyword evidence="5" id="KW-1015">Disulfide bond</keyword>
<dbReference type="Pfam" id="PF00090">
    <property type="entry name" value="TSP_1"/>
    <property type="match status" value="1"/>
</dbReference>
<accession>A0A3S1A182</accession>
<proteinExistence type="predicted"/>
<name>A0A3S1A182_ELYCH</name>
<dbReference type="Gene3D" id="3.40.50.410">
    <property type="entry name" value="von Willebrand factor, type A domain"/>
    <property type="match status" value="1"/>
</dbReference>
<dbReference type="InterPro" id="IPR036383">
    <property type="entry name" value="TSP1_rpt_sf"/>
</dbReference>
<feature type="chain" id="PRO_5018642386" description="VWFA domain-containing protein" evidence="7">
    <location>
        <begin position="23"/>
        <end position="259"/>
    </location>
</feature>
<feature type="non-terminal residue" evidence="9">
    <location>
        <position position="259"/>
    </location>
</feature>
<evidence type="ECO:0000259" key="8">
    <source>
        <dbReference type="PROSITE" id="PS50234"/>
    </source>
</evidence>
<protein>
    <recommendedName>
        <fullName evidence="8">VWFA domain-containing protein</fullName>
    </recommendedName>
</protein>
<keyword evidence="2" id="KW-0964">Secreted</keyword>
<reference evidence="9 10" key="1">
    <citation type="submission" date="2019-01" db="EMBL/GenBank/DDBJ databases">
        <title>A draft genome assembly of the solar-powered sea slug Elysia chlorotica.</title>
        <authorList>
            <person name="Cai H."/>
            <person name="Li Q."/>
            <person name="Fang X."/>
            <person name="Li J."/>
            <person name="Curtis N.E."/>
            <person name="Altenburger A."/>
            <person name="Shibata T."/>
            <person name="Feng M."/>
            <person name="Maeda T."/>
            <person name="Schwartz J.A."/>
            <person name="Shigenobu S."/>
            <person name="Lundholm N."/>
            <person name="Nishiyama T."/>
            <person name="Yang H."/>
            <person name="Hasebe M."/>
            <person name="Li S."/>
            <person name="Pierce S.K."/>
            <person name="Wang J."/>
        </authorList>
    </citation>
    <scope>NUCLEOTIDE SEQUENCE [LARGE SCALE GENOMIC DNA]</scope>
    <source>
        <strain evidence="9">EC2010</strain>
        <tissue evidence="9">Whole organism of an adult</tissue>
    </source>
</reference>
<dbReference type="SUPFAM" id="SSF82895">
    <property type="entry name" value="TSP-1 type 1 repeat"/>
    <property type="match status" value="1"/>
</dbReference>
<organism evidence="9 10">
    <name type="scientific">Elysia chlorotica</name>
    <name type="common">Eastern emerald elysia</name>
    <name type="synonym">Sea slug</name>
    <dbReference type="NCBI Taxonomy" id="188477"/>
    <lineage>
        <taxon>Eukaryota</taxon>
        <taxon>Metazoa</taxon>
        <taxon>Spiralia</taxon>
        <taxon>Lophotrochozoa</taxon>
        <taxon>Mollusca</taxon>
        <taxon>Gastropoda</taxon>
        <taxon>Heterobranchia</taxon>
        <taxon>Euthyneura</taxon>
        <taxon>Panpulmonata</taxon>
        <taxon>Sacoglossa</taxon>
        <taxon>Placobranchoidea</taxon>
        <taxon>Plakobranchidae</taxon>
        <taxon>Elysia</taxon>
    </lineage>
</organism>
<keyword evidence="4" id="KW-0677">Repeat</keyword>
<evidence type="ECO:0000256" key="4">
    <source>
        <dbReference type="ARBA" id="ARBA00022737"/>
    </source>
</evidence>
<dbReference type="Gene3D" id="2.20.100.10">
    <property type="entry name" value="Thrombospondin type-1 (TSP1) repeat"/>
    <property type="match status" value="1"/>
</dbReference>
<evidence type="ECO:0000256" key="1">
    <source>
        <dbReference type="ARBA" id="ARBA00004613"/>
    </source>
</evidence>
<feature type="signal peptide" evidence="7">
    <location>
        <begin position="1"/>
        <end position="22"/>
    </location>
</feature>
<dbReference type="InterPro" id="IPR036465">
    <property type="entry name" value="vWFA_dom_sf"/>
</dbReference>
<dbReference type="InterPro" id="IPR000884">
    <property type="entry name" value="TSP1_rpt"/>
</dbReference>
<dbReference type="GO" id="GO:0005576">
    <property type="term" value="C:extracellular region"/>
    <property type="evidence" value="ECO:0007669"/>
    <property type="project" value="UniProtKB-SubCell"/>
</dbReference>
<evidence type="ECO:0000256" key="7">
    <source>
        <dbReference type="SAM" id="SignalP"/>
    </source>
</evidence>
<keyword evidence="6" id="KW-0325">Glycoprotein</keyword>
<dbReference type="SMART" id="SM00327">
    <property type="entry name" value="VWA"/>
    <property type="match status" value="1"/>
</dbReference>
<dbReference type="Pfam" id="PF00092">
    <property type="entry name" value="VWA"/>
    <property type="match status" value="1"/>
</dbReference>
<dbReference type="InterPro" id="IPR002035">
    <property type="entry name" value="VWF_A"/>
</dbReference>
<gene>
    <name evidence="9" type="ORF">EGW08_004131</name>
</gene>
<keyword evidence="3 7" id="KW-0732">Signal</keyword>
<dbReference type="CDD" id="cd01472">
    <property type="entry name" value="vWA_collagen"/>
    <property type="match status" value="1"/>
</dbReference>
<dbReference type="FunFam" id="2.20.100.10:FF:000001">
    <property type="entry name" value="semaphorin-5A isoform X1"/>
    <property type="match status" value="1"/>
</dbReference>
<dbReference type="FunFam" id="3.40.50.410:FF:000004">
    <property type="entry name" value="collagen alpha-6(VI) chain"/>
    <property type="match status" value="1"/>
</dbReference>
<feature type="domain" description="VWFA" evidence="8">
    <location>
        <begin position="37"/>
        <end position="210"/>
    </location>
</feature>
<sequence>MWPSTLILLTAALVGELALVQSAPTTPATTCGTNPADIHFLLDSSGSVQLANFQTQLDFVKKFANSFDISPTGVQIGVTTFSTTPHNEFWMNTHPTKAALIKAIDQIQYPGGNTHTELGLKFIRDNAFVKAHGDRDRVANILIVVTDGQSTEPALTKVEAEAIHKENINIFAIGVGSGVDRSELELIASSPQNVFTVSNFQALDNIQANLQKTACAVDGQWSKWGFYSPCSKTCGGGTQYRERTCTDPAPANGGQACVG</sequence>
<comment type="caution">
    <text evidence="9">The sequence shown here is derived from an EMBL/GenBank/DDBJ whole genome shotgun (WGS) entry which is preliminary data.</text>
</comment>
<dbReference type="OrthoDB" id="6132182at2759"/>
<evidence type="ECO:0000256" key="6">
    <source>
        <dbReference type="ARBA" id="ARBA00023180"/>
    </source>
</evidence>
<evidence type="ECO:0000313" key="9">
    <source>
        <dbReference type="EMBL" id="RUS88078.1"/>
    </source>
</evidence>
<dbReference type="SUPFAM" id="SSF53300">
    <property type="entry name" value="vWA-like"/>
    <property type="match status" value="1"/>
</dbReference>
<evidence type="ECO:0000256" key="2">
    <source>
        <dbReference type="ARBA" id="ARBA00022525"/>
    </source>
</evidence>
<dbReference type="PANTHER" id="PTHR24020">
    <property type="entry name" value="COLLAGEN ALPHA"/>
    <property type="match status" value="1"/>
</dbReference>
<dbReference type="Proteomes" id="UP000271974">
    <property type="component" value="Unassembled WGS sequence"/>
</dbReference>
<dbReference type="PRINTS" id="PR00453">
    <property type="entry name" value="VWFADOMAIN"/>
</dbReference>
<dbReference type="PROSITE" id="PS50092">
    <property type="entry name" value="TSP1"/>
    <property type="match status" value="1"/>
</dbReference>
<comment type="subcellular location">
    <subcellularLocation>
        <location evidence="1">Secreted</location>
    </subcellularLocation>
</comment>